<accession>A0A165ZSQ6</accession>
<evidence type="ECO:0000313" key="1">
    <source>
        <dbReference type="EMBL" id="KZP10886.1"/>
    </source>
</evidence>
<sequence>MFYAISRITCHGSPHHRLLLAANVQGIIINSTLDDSKFMKYEDEKCSGHWHVLLS</sequence>
<proteinExistence type="predicted"/>
<organism evidence="1 2">
    <name type="scientific">Athelia psychrophila</name>
    <dbReference type="NCBI Taxonomy" id="1759441"/>
    <lineage>
        <taxon>Eukaryota</taxon>
        <taxon>Fungi</taxon>
        <taxon>Dikarya</taxon>
        <taxon>Basidiomycota</taxon>
        <taxon>Agaricomycotina</taxon>
        <taxon>Agaricomycetes</taxon>
        <taxon>Agaricomycetidae</taxon>
        <taxon>Atheliales</taxon>
        <taxon>Atheliaceae</taxon>
        <taxon>Athelia</taxon>
    </lineage>
</organism>
<dbReference type="Proteomes" id="UP000076532">
    <property type="component" value="Unassembled WGS sequence"/>
</dbReference>
<feature type="non-terminal residue" evidence="1">
    <location>
        <position position="55"/>
    </location>
</feature>
<dbReference type="AlphaFoldDB" id="A0A165ZSQ6"/>
<name>A0A165ZSQ6_9AGAM</name>
<evidence type="ECO:0000313" key="2">
    <source>
        <dbReference type="Proteomes" id="UP000076532"/>
    </source>
</evidence>
<gene>
    <name evidence="1" type="ORF">FIBSPDRAFT_872213</name>
</gene>
<reference evidence="1 2" key="1">
    <citation type="journal article" date="2016" name="Mol. Biol. Evol.">
        <title>Comparative Genomics of Early-Diverging Mushroom-Forming Fungi Provides Insights into the Origins of Lignocellulose Decay Capabilities.</title>
        <authorList>
            <person name="Nagy L.G."/>
            <person name="Riley R."/>
            <person name="Tritt A."/>
            <person name="Adam C."/>
            <person name="Daum C."/>
            <person name="Floudas D."/>
            <person name="Sun H."/>
            <person name="Yadav J.S."/>
            <person name="Pangilinan J."/>
            <person name="Larsson K.H."/>
            <person name="Matsuura K."/>
            <person name="Barry K."/>
            <person name="Labutti K."/>
            <person name="Kuo R."/>
            <person name="Ohm R.A."/>
            <person name="Bhattacharya S.S."/>
            <person name="Shirouzu T."/>
            <person name="Yoshinaga Y."/>
            <person name="Martin F.M."/>
            <person name="Grigoriev I.V."/>
            <person name="Hibbett D.S."/>
        </authorList>
    </citation>
    <scope>NUCLEOTIDE SEQUENCE [LARGE SCALE GENOMIC DNA]</scope>
    <source>
        <strain evidence="1 2">CBS 109695</strain>
    </source>
</reference>
<dbReference type="EMBL" id="KV417672">
    <property type="protein sequence ID" value="KZP10886.1"/>
    <property type="molecule type" value="Genomic_DNA"/>
</dbReference>
<keyword evidence="2" id="KW-1185">Reference proteome</keyword>
<protein>
    <submittedName>
        <fullName evidence="1">Uncharacterized protein</fullName>
    </submittedName>
</protein>